<dbReference type="Proteomes" id="UP000527616">
    <property type="component" value="Unassembled WGS sequence"/>
</dbReference>
<proteinExistence type="inferred from homology"/>
<evidence type="ECO:0000313" key="3">
    <source>
        <dbReference type="EMBL" id="NYI70508.1"/>
    </source>
</evidence>
<evidence type="ECO:0000256" key="1">
    <source>
        <dbReference type="ARBA" id="ARBA00038396"/>
    </source>
</evidence>
<dbReference type="InterPro" id="IPR036188">
    <property type="entry name" value="FAD/NAD-bd_sf"/>
</dbReference>
<sequence>MDATATREQPVQVDSKNVDVAILGGGIAGLTLALQLRRACPDLSILVAEKVRHPVREAAHKVGESTVEIAAHYLRDVIGLAEPLQRDHLNKFGLRVFFSAGDNRDIAQRRELGHAVAPPQRVGTFQIDRGRLENTLTDIVSELPDVTLLDATQVVDVGINGESDHAVTLRTEGVERSIQARWIVDSTGRAAFIKRKLGLSEKVKHRANAVWLRVAAEIDVDDWSDTPEWHARIRESRRLLSTNHLMGRGYWVWIIPLASGATSIGIVTDPDLHDFSALNSLERALDWLDTHEPQCAAAIRSRIDDVLDFRVMRDYAFGASQVFSADRWCLTGDAGIFLDPLYSPGMDLIAISNGLITDLVTRDLAGEDIEENCAIHNEMFKIITDGWLEIYAGQYPAMGNSRVMIAKIVWDTAAYWAVPGLLYFHDMIRKLADQPQIVTGLARFSVASRAVQQFFREWAAVDDLDGAADRDQGDPFLSFYDFEFMAPLHSGMTAGHVDEDLSDKFIQNVELVEFLSGQLIATVLAEYDSSHATAAQTRQAGAWRDSTLLMSLLETYHGLQGSRALGDGWITGRKPRPIRVQGER</sequence>
<dbReference type="InterPro" id="IPR002938">
    <property type="entry name" value="FAD-bd"/>
</dbReference>
<comment type="caution">
    <text evidence="3">The sequence shown here is derived from an EMBL/GenBank/DDBJ whole genome shotgun (WGS) entry which is preliminary data.</text>
</comment>
<dbReference type="RefSeq" id="WP_218843713.1">
    <property type="nucleotide sequence ID" value="NZ_JACBZS010000001.1"/>
</dbReference>
<name>A0A7Z0D7U2_9ACTN</name>
<evidence type="ECO:0000259" key="2">
    <source>
        <dbReference type="Pfam" id="PF01494"/>
    </source>
</evidence>
<gene>
    <name evidence="3" type="ORF">GGQ54_001068</name>
</gene>
<organism evidence="3 4">
    <name type="scientific">Naumannella cuiyingiana</name>
    <dbReference type="NCBI Taxonomy" id="1347891"/>
    <lineage>
        <taxon>Bacteria</taxon>
        <taxon>Bacillati</taxon>
        <taxon>Actinomycetota</taxon>
        <taxon>Actinomycetes</taxon>
        <taxon>Propionibacteriales</taxon>
        <taxon>Propionibacteriaceae</taxon>
        <taxon>Naumannella</taxon>
    </lineage>
</organism>
<reference evidence="3 4" key="1">
    <citation type="submission" date="2020-07" db="EMBL/GenBank/DDBJ databases">
        <title>Sequencing the genomes of 1000 actinobacteria strains.</title>
        <authorList>
            <person name="Klenk H.-P."/>
        </authorList>
    </citation>
    <scope>NUCLEOTIDE SEQUENCE [LARGE SCALE GENOMIC DNA]</scope>
    <source>
        <strain evidence="3 4">DSM 103164</strain>
    </source>
</reference>
<dbReference type="Pfam" id="PF01494">
    <property type="entry name" value="FAD_binding_3"/>
    <property type="match status" value="1"/>
</dbReference>
<dbReference type="PANTHER" id="PTHR43747">
    <property type="entry name" value="FAD-BINDING PROTEIN"/>
    <property type="match status" value="1"/>
</dbReference>
<dbReference type="Gene3D" id="3.50.50.60">
    <property type="entry name" value="FAD/NAD(P)-binding domain"/>
    <property type="match status" value="1"/>
</dbReference>
<dbReference type="EMBL" id="JACBZS010000001">
    <property type="protein sequence ID" value="NYI70508.1"/>
    <property type="molecule type" value="Genomic_DNA"/>
</dbReference>
<evidence type="ECO:0000313" key="4">
    <source>
        <dbReference type="Proteomes" id="UP000527616"/>
    </source>
</evidence>
<dbReference type="SUPFAM" id="SSF51905">
    <property type="entry name" value="FAD/NAD(P)-binding domain"/>
    <property type="match status" value="1"/>
</dbReference>
<comment type="similarity">
    <text evidence="1">Belongs to the flavin-dependent halogenase family. Bacterial tryptophan halogenase subfamily.</text>
</comment>
<dbReference type="InterPro" id="IPR050816">
    <property type="entry name" value="Flavin-dep_Halogenase_NPB"/>
</dbReference>
<dbReference type="GO" id="GO:0071949">
    <property type="term" value="F:FAD binding"/>
    <property type="evidence" value="ECO:0007669"/>
    <property type="project" value="InterPro"/>
</dbReference>
<keyword evidence="4" id="KW-1185">Reference proteome</keyword>
<accession>A0A7Z0D7U2</accession>
<protein>
    <submittedName>
        <fullName evidence="3">Flavin-dependent dehydrogenase</fullName>
    </submittedName>
</protein>
<dbReference type="AlphaFoldDB" id="A0A7Z0D7U2"/>
<dbReference type="PANTHER" id="PTHR43747:SF1">
    <property type="entry name" value="SLR1998 PROTEIN"/>
    <property type="match status" value="1"/>
</dbReference>
<feature type="domain" description="FAD-binding" evidence="2">
    <location>
        <begin position="18"/>
        <end position="238"/>
    </location>
</feature>